<sequence length="318" mass="36707">MHILSLQDLSGEQIQEIVKKAVEIKKNPENYHHALFRKGLLMLFQKTSTRTMLSFHSGMEQMGGYAVLMDWEKSNFTISPIQYEARYISTNCDVVMARLKKHSDLQQLAKYSKVPVINGCCEKYHPTQALADLMTVYEIKGTFQGVTLTYVGVHNNIANSLVQASLKVGLKLNLVTPLINESSWDEMLMNEAEQSGLVVRTDDLKQAVSESDFVYTDTWIDMEFFNDPSYAEEREFRIDTMSKYQLNRQNLYGYSPYIMHDMPIHPGFEIAEELIEAPESVIYMQAENRMHAEKALLLYLLKPEAYQEDQFQQLELKV</sequence>
<dbReference type="GO" id="GO:0016597">
    <property type="term" value="F:amino acid binding"/>
    <property type="evidence" value="ECO:0007669"/>
    <property type="project" value="InterPro"/>
</dbReference>
<organism evidence="6 7">
    <name type="scientific">Lihuaxuella thermophila</name>
    <dbReference type="NCBI Taxonomy" id="1173111"/>
    <lineage>
        <taxon>Bacteria</taxon>
        <taxon>Bacillati</taxon>
        <taxon>Bacillota</taxon>
        <taxon>Bacilli</taxon>
        <taxon>Bacillales</taxon>
        <taxon>Thermoactinomycetaceae</taxon>
        <taxon>Lihuaxuella</taxon>
    </lineage>
</organism>
<dbReference type="PROSITE" id="PS00097">
    <property type="entry name" value="CARBAMOYLTRANSFERASE"/>
    <property type="match status" value="1"/>
</dbReference>
<dbReference type="SUPFAM" id="SSF53671">
    <property type="entry name" value="Aspartate/ornithine carbamoyltransferase"/>
    <property type="match status" value="1"/>
</dbReference>
<evidence type="ECO:0000256" key="2">
    <source>
        <dbReference type="ARBA" id="ARBA00022679"/>
    </source>
</evidence>
<evidence type="ECO:0000259" key="5">
    <source>
        <dbReference type="Pfam" id="PF02729"/>
    </source>
</evidence>
<dbReference type="Pfam" id="PF00185">
    <property type="entry name" value="OTCace"/>
    <property type="match status" value="1"/>
</dbReference>
<evidence type="ECO:0000313" key="7">
    <source>
        <dbReference type="Proteomes" id="UP000199695"/>
    </source>
</evidence>
<feature type="domain" description="Aspartate/ornithine carbamoyltransferase Asp/Orn-binding" evidence="4">
    <location>
        <begin position="144"/>
        <end position="300"/>
    </location>
</feature>
<feature type="domain" description="Aspartate/ornithine carbamoyltransferase carbamoyl-P binding" evidence="5">
    <location>
        <begin position="2"/>
        <end position="138"/>
    </location>
</feature>
<dbReference type="PRINTS" id="PR00102">
    <property type="entry name" value="OTCASE"/>
</dbReference>
<dbReference type="GO" id="GO:0042450">
    <property type="term" value="P:L-arginine biosynthetic process via ornithine"/>
    <property type="evidence" value="ECO:0007669"/>
    <property type="project" value="TreeGrafter"/>
</dbReference>
<keyword evidence="7" id="KW-1185">Reference proteome</keyword>
<name>A0A1H8DJM3_9BACL</name>
<dbReference type="STRING" id="1173111.SAMN05444955_105185"/>
<keyword evidence="2 3" id="KW-0808">Transferase</keyword>
<comment type="similarity">
    <text evidence="3">Belongs to the aspartate/ornithine carbamoyltransferase superfamily.</text>
</comment>
<dbReference type="Gene3D" id="3.40.50.1370">
    <property type="entry name" value="Aspartate/ornithine carbamoyltransferase"/>
    <property type="match status" value="2"/>
</dbReference>
<gene>
    <name evidence="6" type="ORF">SAMN05444955_105185</name>
</gene>
<dbReference type="InterPro" id="IPR006131">
    <property type="entry name" value="Asp_carbamoyltransf_Asp/Orn-bd"/>
</dbReference>
<dbReference type="GO" id="GO:0004585">
    <property type="term" value="F:ornithine carbamoyltransferase activity"/>
    <property type="evidence" value="ECO:0007669"/>
    <property type="project" value="TreeGrafter"/>
</dbReference>
<dbReference type="InterPro" id="IPR006130">
    <property type="entry name" value="Asp/Orn_carbamoylTrfase"/>
</dbReference>
<dbReference type="GO" id="GO:0019240">
    <property type="term" value="P:citrulline biosynthetic process"/>
    <property type="evidence" value="ECO:0007669"/>
    <property type="project" value="TreeGrafter"/>
</dbReference>
<dbReference type="PRINTS" id="PR00100">
    <property type="entry name" value="AOTCASE"/>
</dbReference>
<dbReference type="PANTHER" id="PTHR45753">
    <property type="entry name" value="ORNITHINE CARBAMOYLTRANSFERASE, MITOCHONDRIAL"/>
    <property type="match status" value="1"/>
</dbReference>
<comment type="function">
    <text evidence="1">Reversibly catalyzes the transfer of the carbamoyl group from carbamoyl phosphate (CP) to the N(epsilon) atom of ornithine (ORN) to produce L-citrulline.</text>
</comment>
<protein>
    <submittedName>
        <fullName evidence="6">Ornithine carbamoyltransferase</fullName>
    </submittedName>
</protein>
<dbReference type="Pfam" id="PF02729">
    <property type="entry name" value="OTCace_N"/>
    <property type="match status" value="1"/>
</dbReference>
<reference evidence="6 7" key="1">
    <citation type="submission" date="2016-10" db="EMBL/GenBank/DDBJ databases">
        <authorList>
            <person name="de Groot N.N."/>
        </authorList>
    </citation>
    <scope>NUCLEOTIDE SEQUENCE [LARGE SCALE GENOMIC DNA]</scope>
    <source>
        <strain evidence="6 7">DSM 46701</strain>
    </source>
</reference>
<dbReference type="PANTHER" id="PTHR45753:SF3">
    <property type="entry name" value="ORNITHINE TRANSCARBAMYLASE, MITOCHONDRIAL"/>
    <property type="match status" value="1"/>
</dbReference>
<evidence type="ECO:0000256" key="1">
    <source>
        <dbReference type="ARBA" id="ARBA00003822"/>
    </source>
</evidence>
<evidence type="ECO:0000256" key="3">
    <source>
        <dbReference type="RuleBase" id="RU003634"/>
    </source>
</evidence>
<proteinExistence type="inferred from homology"/>
<dbReference type="EMBL" id="FOCQ01000005">
    <property type="protein sequence ID" value="SEN06718.1"/>
    <property type="molecule type" value="Genomic_DNA"/>
</dbReference>
<dbReference type="OrthoDB" id="9802587at2"/>
<evidence type="ECO:0000313" key="6">
    <source>
        <dbReference type="EMBL" id="SEN06718.1"/>
    </source>
</evidence>
<dbReference type="InterPro" id="IPR006132">
    <property type="entry name" value="Asp/Orn_carbamoyltranf_P-bd"/>
</dbReference>
<dbReference type="InterPro" id="IPR036901">
    <property type="entry name" value="Asp/Orn_carbamoylTrfase_sf"/>
</dbReference>
<evidence type="ECO:0000259" key="4">
    <source>
        <dbReference type="Pfam" id="PF00185"/>
    </source>
</evidence>
<dbReference type="Proteomes" id="UP000199695">
    <property type="component" value="Unassembled WGS sequence"/>
</dbReference>
<dbReference type="InterPro" id="IPR002292">
    <property type="entry name" value="Orn/put_carbamltrans"/>
</dbReference>
<accession>A0A1H8DJM3</accession>
<dbReference type="RefSeq" id="WP_089966812.1">
    <property type="nucleotide sequence ID" value="NZ_FOCQ01000005.1"/>
</dbReference>
<dbReference type="AlphaFoldDB" id="A0A1H8DJM3"/>